<proteinExistence type="predicted"/>
<dbReference type="EMBL" id="JASCZI010000784">
    <property type="protein sequence ID" value="MED6113374.1"/>
    <property type="molecule type" value="Genomic_DNA"/>
</dbReference>
<dbReference type="Proteomes" id="UP001341840">
    <property type="component" value="Unassembled WGS sequence"/>
</dbReference>
<reference evidence="2 3" key="1">
    <citation type="journal article" date="2023" name="Plants (Basel)">
        <title>Bridging the Gap: Combining Genomics and Transcriptomics Approaches to Understand Stylosanthes scabra, an Orphan Legume from the Brazilian Caatinga.</title>
        <authorList>
            <person name="Ferreira-Neto J.R.C."/>
            <person name="da Silva M.D."/>
            <person name="Binneck E."/>
            <person name="de Melo N.F."/>
            <person name="da Silva R.H."/>
            <person name="de Melo A.L.T.M."/>
            <person name="Pandolfi V."/>
            <person name="Bustamante F.O."/>
            <person name="Brasileiro-Vidal A.C."/>
            <person name="Benko-Iseppon A.M."/>
        </authorList>
    </citation>
    <scope>NUCLEOTIDE SEQUENCE [LARGE SCALE GENOMIC DNA]</scope>
    <source>
        <tissue evidence="2">Leaves</tissue>
    </source>
</reference>
<name>A0ABU6QQK9_9FABA</name>
<feature type="region of interest" description="Disordered" evidence="1">
    <location>
        <begin position="76"/>
        <end position="117"/>
    </location>
</feature>
<evidence type="ECO:0000313" key="2">
    <source>
        <dbReference type="EMBL" id="MED6113374.1"/>
    </source>
</evidence>
<comment type="caution">
    <text evidence="2">The sequence shown here is derived from an EMBL/GenBank/DDBJ whole genome shotgun (WGS) entry which is preliminary data.</text>
</comment>
<evidence type="ECO:0000313" key="3">
    <source>
        <dbReference type="Proteomes" id="UP001341840"/>
    </source>
</evidence>
<protein>
    <submittedName>
        <fullName evidence="2">Uncharacterized protein</fullName>
    </submittedName>
</protein>
<accession>A0ABU6QQK9</accession>
<evidence type="ECO:0000256" key="1">
    <source>
        <dbReference type="SAM" id="MobiDB-lite"/>
    </source>
</evidence>
<organism evidence="2 3">
    <name type="scientific">Stylosanthes scabra</name>
    <dbReference type="NCBI Taxonomy" id="79078"/>
    <lineage>
        <taxon>Eukaryota</taxon>
        <taxon>Viridiplantae</taxon>
        <taxon>Streptophyta</taxon>
        <taxon>Embryophyta</taxon>
        <taxon>Tracheophyta</taxon>
        <taxon>Spermatophyta</taxon>
        <taxon>Magnoliopsida</taxon>
        <taxon>eudicotyledons</taxon>
        <taxon>Gunneridae</taxon>
        <taxon>Pentapetalae</taxon>
        <taxon>rosids</taxon>
        <taxon>fabids</taxon>
        <taxon>Fabales</taxon>
        <taxon>Fabaceae</taxon>
        <taxon>Papilionoideae</taxon>
        <taxon>50 kb inversion clade</taxon>
        <taxon>dalbergioids sensu lato</taxon>
        <taxon>Dalbergieae</taxon>
        <taxon>Pterocarpus clade</taxon>
        <taxon>Stylosanthes</taxon>
    </lineage>
</organism>
<sequence>MPFELYETLDLGLLNKSDEVFTMVDTSIVAVAGIAENVLVKIGELTILAASFRLNYIDKIFTFEVGNVIEIFHPTRPPAPRKKGAHQMQVSNQVKKKKKEPVKPVKKKKKHEEDESS</sequence>
<gene>
    <name evidence="2" type="ORF">PIB30_070154</name>
</gene>
<feature type="compositionally biased region" description="Basic residues" evidence="1">
    <location>
        <begin position="94"/>
        <end position="110"/>
    </location>
</feature>
<keyword evidence="3" id="KW-1185">Reference proteome</keyword>